<feature type="region of interest" description="Disordered" evidence="1">
    <location>
        <begin position="1"/>
        <end position="111"/>
    </location>
</feature>
<feature type="compositionally biased region" description="Polar residues" evidence="1">
    <location>
        <begin position="66"/>
        <end position="88"/>
    </location>
</feature>
<gene>
    <name evidence="2" type="ORF">ATANTOWER_004199</name>
</gene>
<sequence length="173" mass="19724">MSETQDKPWPVQIKVEPDETKPVWIKGGKDLHSNEKQLVLKQEAGTFMSPNYEQKDEPQSTKKRPSANSPEAESQHQQGSNQKNSGLSNDKELKPEKRPQDNRKNTDNVDSSEALVHETNLLSCEVCGKHFTKCRCLTVNRRELETQRSRMEKLNNSVKSLKTFSEEIISGET</sequence>
<feature type="compositionally biased region" description="Basic and acidic residues" evidence="1">
    <location>
        <begin position="89"/>
        <end position="107"/>
    </location>
</feature>
<evidence type="ECO:0000313" key="2">
    <source>
        <dbReference type="EMBL" id="MED6248733.1"/>
    </source>
</evidence>
<dbReference type="EMBL" id="JAHUTI010050629">
    <property type="protein sequence ID" value="MED6248733.1"/>
    <property type="molecule type" value="Genomic_DNA"/>
</dbReference>
<dbReference type="Proteomes" id="UP001345963">
    <property type="component" value="Unassembled WGS sequence"/>
</dbReference>
<proteinExistence type="predicted"/>
<organism evidence="2 3">
    <name type="scientific">Ataeniobius toweri</name>
    <dbReference type="NCBI Taxonomy" id="208326"/>
    <lineage>
        <taxon>Eukaryota</taxon>
        <taxon>Metazoa</taxon>
        <taxon>Chordata</taxon>
        <taxon>Craniata</taxon>
        <taxon>Vertebrata</taxon>
        <taxon>Euteleostomi</taxon>
        <taxon>Actinopterygii</taxon>
        <taxon>Neopterygii</taxon>
        <taxon>Teleostei</taxon>
        <taxon>Neoteleostei</taxon>
        <taxon>Acanthomorphata</taxon>
        <taxon>Ovalentaria</taxon>
        <taxon>Atherinomorphae</taxon>
        <taxon>Cyprinodontiformes</taxon>
        <taxon>Goodeidae</taxon>
        <taxon>Ataeniobius</taxon>
    </lineage>
</organism>
<evidence type="ECO:0000256" key="1">
    <source>
        <dbReference type="SAM" id="MobiDB-lite"/>
    </source>
</evidence>
<accession>A0ABU7BE96</accession>
<comment type="caution">
    <text evidence="2">The sequence shown here is derived from an EMBL/GenBank/DDBJ whole genome shotgun (WGS) entry which is preliminary data.</text>
</comment>
<reference evidence="2 3" key="1">
    <citation type="submission" date="2021-07" db="EMBL/GenBank/DDBJ databases">
        <authorList>
            <person name="Palmer J.M."/>
        </authorList>
    </citation>
    <scope>NUCLEOTIDE SEQUENCE [LARGE SCALE GENOMIC DNA]</scope>
    <source>
        <strain evidence="2 3">AT_MEX2019</strain>
        <tissue evidence="2">Muscle</tissue>
    </source>
</reference>
<protein>
    <submittedName>
        <fullName evidence="2">Uncharacterized protein</fullName>
    </submittedName>
</protein>
<feature type="compositionally biased region" description="Basic and acidic residues" evidence="1">
    <location>
        <begin position="15"/>
        <end position="35"/>
    </location>
</feature>
<keyword evidence="3" id="KW-1185">Reference proteome</keyword>
<evidence type="ECO:0000313" key="3">
    <source>
        <dbReference type="Proteomes" id="UP001345963"/>
    </source>
</evidence>
<name>A0ABU7BE96_9TELE</name>